<dbReference type="AlphaFoldDB" id="A0AAV5VVN6"/>
<dbReference type="InterPro" id="IPR019428">
    <property type="entry name" value="7TM_GPCR_serpentine_rcpt_Str"/>
</dbReference>
<keyword evidence="1" id="KW-1133">Transmembrane helix</keyword>
<organism evidence="2 3">
    <name type="scientific">Pristionchus fissidentatus</name>
    <dbReference type="NCBI Taxonomy" id="1538716"/>
    <lineage>
        <taxon>Eukaryota</taxon>
        <taxon>Metazoa</taxon>
        <taxon>Ecdysozoa</taxon>
        <taxon>Nematoda</taxon>
        <taxon>Chromadorea</taxon>
        <taxon>Rhabditida</taxon>
        <taxon>Rhabditina</taxon>
        <taxon>Diplogasteromorpha</taxon>
        <taxon>Diplogasteroidea</taxon>
        <taxon>Neodiplogasteridae</taxon>
        <taxon>Pristionchus</taxon>
    </lineage>
</organism>
<comment type="caution">
    <text evidence="2">The sequence shown here is derived from an EMBL/GenBank/DDBJ whole genome shotgun (WGS) entry which is preliminary data.</text>
</comment>
<gene>
    <name evidence="2" type="ORF">PFISCL1PPCAC_13630</name>
</gene>
<evidence type="ECO:0000256" key="1">
    <source>
        <dbReference type="SAM" id="Phobius"/>
    </source>
</evidence>
<dbReference type="EMBL" id="BTSY01000004">
    <property type="protein sequence ID" value="GMT22333.1"/>
    <property type="molecule type" value="Genomic_DNA"/>
</dbReference>
<dbReference type="PANTHER" id="PTHR22943">
    <property type="entry name" value="7-TRANSMEMBRANE DOMAIN RECEPTOR C.ELEGANS"/>
    <property type="match status" value="1"/>
</dbReference>
<protein>
    <recommendedName>
        <fullName evidence="4">G protein-coupled receptor</fullName>
    </recommendedName>
</protein>
<keyword evidence="1" id="KW-0812">Transmembrane</keyword>
<feature type="transmembrane region" description="Helical" evidence="1">
    <location>
        <begin position="159"/>
        <end position="179"/>
    </location>
</feature>
<evidence type="ECO:0000313" key="3">
    <source>
        <dbReference type="Proteomes" id="UP001432322"/>
    </source>
</evidence>
<feature type="transmembrane region" description="Helical" evidence="1">
    <location>
        <begin position="93"/>
        <end position="120"/>
    </location>
</feature>
<accession>A0AAV5VVN6</accession>
<reference evidence="2" key="1">
    <citation type="submission" date="2023-10" db="EMBL/GenBank/DDBJ databases">
        <title>Genome assembly of Pristionchus species.</title>
        <authorList>
            <person name="Yoshida K."/>
            <person name="Sommer R.J."/>
        </authorList>
    </citation>
    <scope>NUCLEOTIDE SEQUENCE</scope>
    <source>
        <strain evidence="2">RS5133</strain>
    </source>
</reference>
<sequence>MICRVWSMSRRLSSLPSSYFLLIPIVGFSIVIPPTIFHMVLLYPTEEKQEMCFIRDVRGDCMETVGEAVRRHFPPDSGFLISPLELNDWHNNALTVSLLLILAIMSTSLIIGLIGSFWIMQRAGESHDIRMHRQLSRALIIQAQSCTYSVQSPLTIFQILIPAALLHVPMAVALIGSLIGENMEILFMCMPICNSLYTCLDPLGIIFSVKSYRQGLA</sequence>
<feature type="transmembrane region" description="Helical" evidence="1">
    <location>
        <begin position="185"/>
        <end position="209"/>
    </location>
</feature>
<proteinExistence type="predicted"/>
<dbReference type="Proteomes" id="UP001432322">
    <property type="component" value="Unassembled WGS sequence"/>
</dbReference>
<keyword evidence="3" id="KW-1185">Reference proteome</keyword>
<dbReference type="Pfam" id="PF10326">
    <property type="entry name" value="7TM_GPCR_Str"/>
    <property type="match status" value="1"/>
</dbReference>
<evidence type="ECO:0008006" key="4">
    <source>
        <dbReference type="Google" id="ProtNLM"/>
    </source>
</evidence>
<evidence type="ECO:0000313" key="2">
    <source>
        <dbReference type="EMBL" id="GMT22333.1"/>
    </source>
</evidence>
<feature type="transmembrane region" description="Helical" evidence="1">
    <location>
        <begin position="20"/>
        <end position="41"/>
    </location>
</feature>
<dbReference type="PANTHER" id="PTHR22943:SF248">
    <property type="entry name" value="SEVEN TM RECEPTOR"/>
    <property type="match status" value="1"/>
</dbReference>
<name>A0AAV5VVN6_9BILA</name>
<keyword evidence="1" id="KW-0472">Membrane</keyword>
<feature type="non-terminal residue" evidence="2">
    <location>
        <position position="217"/>
    </location>
</feature>